<sequence>MQQRWVYQLRDCPDHEDVETLSKQTGRPRQILARRRKDGDGLADGYVLQWIDTQVHTAVYAWIQTGDPRQVTNDLLQFLTEVCPDGSTR</sequence>
<geneLocation type="plasmid" evidence="1 2">
    <name>unnamed1</name>
</geneLocation>
<protein>
    <submittedName>
        <fullName evidence="1">Uncharacterized protein</fullName>
    </submittedName>
</protein>
<keyword evidence="1" id="KW-0614">Plasmid</keyword>
<accession>A0ABZ1WLL9</accession>
<gene>
    <name evidence="1" type="ORF">OG469_41020</name>
</gene>
<dbReference type="RefSeq" id="WP_329501531.1">
    <property type="nucleotide sequence ID" value="NZ_CP108461.1"/>
</dbReference>
<dbReference type="Proteomes" id="UP001432014">
    <property type="component" value="Plasmid unnamed1"/>
</dbReference>
<reference evidence="1 2" key="1">
    <citation type="submission" date="2022-10" db="EMBL/GenBank/DDBJ databases">
        <title>The complete genomes of actinobacterial strains from the NBC collection.</title>
        <authorList>
            <person name="Joergensen T.S."/>
            <person name="Alvarez Arevalo M."/>
            <person name="Sterndorff E.B."/>
            <person name="Faurdal D."/>
            <person name="Vuksanovic O."/>
            <person name="Mourched A.-S."/>
            <person name="Charusanti P."/>
            <person name="Shaw S."/>
            <person name="Blin K."/>
            <person name="Weber T."/>
        </authorList>
    </citation>
    <scope>NUCLEOTIDE SEQUENCE [LARGE SCALE GENOMIC DNA]</scope>
    <source>
        <strain evidence="1 2">NBC_01247</strain>
        <plasmid evidence="1 2">unnamed1</plasmid>
    </source>
</reference>
<proteinExistence type="predicted"/>
<evidence type="ECO:0000313" key="2">
    <source>
        <dbReference type="Proteomes" id="UP001432014"/>
    </source>
</evidence>
<organism evidence="1 2">
    <name type="scientific">Kitasatospora herbaricolor</name>
    <dbReference type="NCBI Taxonomy" id="68217"/>
    <lineage>
        <taxon>Bacteria</taxon>
        <taxon>Bacillati</taxon>
        <taxon>Actinomycetota</taxon>
        <taxon>Actinomycetes</taxon>
        <taxon>Kitasatosporales</taxon>
        <taxon>Streptomycetaceae</taxon>
        <taxon>Kitasatospora</taxon>
    </lineage>
</organism>
<evidence type="ECO:0000313" key="1">
    <source>
        <dbReference type="EMBL" id="WUS61865.1"/>
    </source>
</evidence>
<dbReference type="EMBL" id="CP108483">
    <property type="protein sequence ID" value="WUS61865.1"/>
    <property type="molecule type" value="Genomic_DNA"/>
</dbReference>
<keyword evidence="2" id="KW-1185">Reference proteome</keyword>
<name>A0ABZ1WLL9_9ACTN</name>